<accession>A0A395JV62</accession>
<feature type="domain" description="PLD phosphodiesterase" evidence="1">
    <location>
        <begin position="129"/>
        <end position="156"/>
    </location>
</feature>
<proteinExistence type="predicted"/>
<protein>
    <submittedName>
        <fullName evidence="2">Cardiolipin synthase</fullName>
    </submittedName>
</protein>
<dbReference type="SUPFAM" id="SSF56024">
    <property type="entry name" value="Phospholipase D/nuclease"/>
    <property type="match status" value="2"/>
</dbReference>
<dbReference type="Pfam" id="PF13091">
    <property type="entry name" value="PLDc_2"/>
    <property type="match status" value="2"/>
</dbReference>
<dbReference type="EMBL" id="QNRT01000001">
    <property type="protein sequence ID" value="RBP53448.1"/>
    <property type="molecule type" value="Genomic_DNA"/>
</dbReference>
<keyword evidence="3" id="KW-1185">Reference proteome</keyword>
<dbReference type="GO" id="GO:0030572">
    <property type="term" value="F:phosphatidyltransferase activity"/>
    <property type="evidence" value="ECO:0007669"/>
    <property type="project" value="UniProtKB-ARBA"/>
</dbReference>
<evidence type="ECO:0000313" key="3">
    <source>
        <dbReference type="Proteomes" id="UP000253083"/>
    </source>
</evidence>
<organism evidence="2 3">
    <name type="scientific">Arenicella xantha</name>
    <dbReference type="NCBI Taxonomy" id="644221"/>
    <lineage>
        <taxon>Bacteria</taxon>
        <taxon>Pseudomonadati</taxon>
        <taxon>Pseudomonadota</taxon>
        <taxon>Gammaproteobacteria</taxon>
        <taxon>Arenicellales</taxon>
        <taxon>Arenicellaceae</taxon>
        <taxon>Arenicella</taxon>
    </lineage>
</organism>
<dbReference type="Gene3D" id="3.30.870.10">
    <property type="entry name" value="Endonuclease Chain A"/>
    <property type="match status" value="2"/>
</dbReference>
<dbReference type="AlphaFoldDB" id="A0A395JV62"/>
<dbReference type="CDD" id="cd09159">
    <property type="entry name" value="PLDc_ybhO_like_2"/>
    <property type="match status" value="1"/>
</dbReference>
<dbReference type="PANTHER" id="PTHR21248:SF22">
    <property type="entry name" value="PHOSPHOLIPASE D"/>
    <property type="match status" value="1"/>
</dbReference>
<dbReference type="PROSITE" id="PS50035">
    <property type="entry name" value="PLD"/>
    <property type="match status" value="2"/>
</dbReference>
<sequence length="396" mass="44194">MSSGSEFTAQDTAYYYRSRLEAALGVNFTDGNAVRPLQNGEAIFPAMLEAIERAVSVIELVTFVYWRGDIAQRFANALAERAAKGVTVRLLLDAYGAKQMDAGLVAKMQSAGVELRWFRPIATWRIWRADKRTHRKILICDNTFGFTGGVGIADEWGGDARNPQEWRDNHFELQGPAITALRASFLDNWNESGAWLHDVPNALADSPHTLMPENIPLQIVNASSTVGWTDISSLVRTLVMLAKSRITLTTAYFSPDADLIDMLCQAQQRGVKVTILTGGKYCDSRLSQLAGQRYYQSLLDAGVSIYRYQKTMMHTKLLLIDDQVACFGSANINHRSLSKDEECCVTALSVELVTQLQRSIDADIANSERVSNADWHARDWHEKIRELMAGLLVEQL</sequence>
<dbReference type="SMART" id="SM00155">
    <property type="entry name" value="PLDc"/>
    <property type="match status" value="2"/>
</dbReference>
<dbReference type="GO" id="GO:0032049">
    <property type="term" value="P:cardiolipin biosynthetic process"/>
    <property type="evidence" value="ECO:0007669"/>
    <property type="project" value="UniProtKB-ARBA"/>
</dbReference>
<name>A0A395JV62_9GAMM</name>
<dbReference type="InParanoid" id="A0A395JV62"/>
<dbReference type="PANTHER" id="PTHR21248">
    <property type="entry name" value="CARDIOLIPIN SYNTHASE"/>
    <property type="match status" value="1"/>
</dbReference>
<gene>
    <name evidence="2" type="ORF">DFR28_101834</name>
</gene>
<dbReference type="InterPro" id="IPR001736">
    <property type="entry name" value="PLipase_D/transphosphatidylase"/>
</dbReference>
<evidence type="ECO:0000259" key="1">
    <source>
        <dbReference type="PROSITE" id="PS50035"/>
    </source>
</evidence>
<reference evidence="2 3" key="1">
    <citation type="submission" date="2018-06" db="EMBL/GenBank/DDBJ databases">
        <title>Genomic Encyclopedia of Type Strains, Phase IV (KMG-IV): sequencing the most valuable type-strain genomes for metagenomic binning, comparative biology and taxonomic classification.</title>
        <authorList>
            <person name="Goeker M."/>
        </authorList>
    </citation>
    <scope>NUCLEOTIDE SEQUENCE [LARGE SCALE GENOMIC DNA]</scope>
    <source>
        <strain evidence="2 3">DSM 24032</strain>
    </source>
</reference>
<comment type="caution">
    <text evidence="2">The sequence shown here is derived from an EMBL/GenBank/DDBJ whole genome shotgun (WGS) entry which is preliminary data.</text>
</comment>
<dbReference type="InterPro" id="IPR025202">
    <property type="entry name" value="PLD-like_dom"/>
</dbReference>
<dbReference type="CDD" id="cd09110">
    <property type="entry name" value="PLDc_CLS_1"/>
    <property type="match status" value="1"/>
</dbReference>
<feature type="domain" description="PLD phosphodiesterase" evidence="1">
    <location>
        <begin position="309"/>
        <end position="336"/>
    </location>
</feature>
<dbReference type="Proteomes" id="UP000253083">
    <property type="component" value="Unassembled WGS sequence"/>
</dbReference>
<evidence type="ECO:0000313" key="2">
    <source>
        <dbReference type="EMBL" id="RBP53448.1"/>
    </source>
</evidence>
<dbReference type="RefSeq" id="WP_113953013.1">
    <property type="nucleotide sequence ID" value="NZ_QNRT01000001.1"/>
</dbReference>
<dbReference type="FunCoup" id="A0A395JV62">
    <property type="interactions" value="25"/>
</dbReference>
<dbReference type="OrthoDB" id="9762009at2"/>